<comment type="caution">
    <text evidence="1">The sequence shown here is derived from an EMBL/GenBank/DDBJ whole genome shotgun (WGS) entry which is preliminary data.</text>
</comment>
<protein>
    <submittedName>
        <fullName evidence="1">Uncharacterized protein</fullName>
    </submittedName>
</protein>
<accession>A0ABQ3HUP5</accession>
<evidence type="ECO:0000313" key="1">
    <source>
        <dbReference type="EMBL" id="GHE28851.1"/>
    </source>
</evidence>
<name>A0ABQ3HUP5_9SPHI</name>
<sequence length="58" mass="6677">MSSLISINTSTDHSTLIASSVNYQPTFNTADKIVELYERLWEAEKEKIAYLEKLLQNK</sequence>
<organism evidence="1 2">
    <name type="scientific">Sphingobacterium griseoflavum</name>
    <dbReference type="NCBI Taxonomy" id="1474952"/>
    <lineage>
        <taxon>Bacteria</taxon>
        <taxon>Pseudomonadati</taxon>
        <taxon>Bacteroidota</taxon>
        <taxon>Sphingobacteriia</taxon>
        <taxon>Sphingobacteriales</taxon>
        <taxon>Sphingobacteriaceae</taxon>
        <taxon>Sphingobacterium</taxon>
    </lineage>
</organism>
<proteinExistence type="predicted"/>
<dbReference type="EMBL" id="BNAF01000003">
    <property type="protein sequence ID" value="GHE28851.1"/>
    <property type="molecule type" value="Genomic_DNA"/>
</dbReference>
<reference evidence="2" key="1">
    <citation type="journal article" date="2019" name="Int. J. Syst. Evol. Microbiol.">
        <title>The Global Catalogue of Microorganisms (GCM) 10K type strain sequencing project: providing services to taxonomists for standard genome sequencing and annotation.</title>
        <authorList>
            <consortium name="The Broad Institute Genomics Platform"/>
            <consortium name="The Broad Institute Genome Sequencing Center for Infectious Disease"/>
            <person name="Wu L."/>
            <person name="Ma J."/>
        </authorList>
    </citation>
    <scope>NUCLEOTIDE SEQUENCE [LARGE SCALE GENOMIC DNA]</scope>
    <source>
        <strain evidence="2">CGMCC 1.12966</strain>
    </source>
</reference>
<dbReference type="Proteomes" id="UP000620550">
    <property type="component" value="Unassembled WGS sequence"/>
</dbReference>
<keyword evidence="2" id="KW-1185">Reference proteome</keyword>
<evidence type="ECO:0000313" key="2">
    <source>
        <dbReference type="Proteomes" id="UP000620550"/>
    </source>
</evidence>
<gene>
    <name evidence="1" type="ORF">GCM10017764_09280</name>
</gene>
<dbReference type="RefSeq" id="WP_229826354.1">
    <property type="nucleotide sequence ID" value="NZ_BNAF01000003.1"/>
</dbReference>